<dbReference type="GO" id="GO:0005634">
    <property type="term" value="C:nucleus"/>
    <property type="evidence" value="ECO:0007669"/>
    <property type="project" value="UniProtKB-ARBA"/>
</dbReference>
<evidence type="ECO:0000313" key="2">
    <source>
        <dbReference type="EMBL" id="RIB11436.1"/>
    </source>
</evidence>
<proteinExistence type="predicted"/>
<keyword evidence="3" id="KW-1185">Reference proteome</keyword>
<dbReference type="EMBL" id="QKWP01001133">
    <property type="protein sequence ID" value="RIB11436.1"/>
    <property type="molecule type" value="Genomic_DNA"/>
</dbReference>
<dbReference type="Proteomes" id="UP000266673">
    <property type="component" value="Unassembled WGS sequence"/>
</dbReference>
<dbReference type="SUPFAM" id="SSF53098">
    <property type="entry name" value="Ribonuclease H-like"/>
    <property type="match status" value="1"/>
</dbReference>
<dbReference type="InterPro" id="IPR036397">
    <property type="entry name" value="RNaseH_sf"/>
</dbReference>
<name>A0A397UW47_9GLOM</name>
<comment type="caution">
    <text evidence="2">The sequence shown here is derived from an EMBL/GenBank/DDBJ whole genome shotgun (WGS) entry which is preliminary data.</text>
</comment>
<dbReference type="Gene3D" id="3.30.420.10">
    <property type="entry name" value="Ribonuclease H-like superfamily/Ribonuclease H"/>
    <property type="match status" value="1"/>
</dbReference>
<dbReference type="GO" id="GO:0015074">
    <property type="term" value="P:DNA integration"/>
    <property type="evidence" value="ECO:0007669"/>
    <property type="project" value="InterPro"/>
</dbReference>
<evidence type="ECO:0000259" key="1">
    <source>
        <dbReference type="PROSITE" id="PS50994"/>
    </source>
</evidence>
<gene>
    <name evidence="2" type="ORF">C2G38_2203432</name>
</gene>
<dbReference type="OrthoDB" id="10267344at2759"/>
<protein>
    <recommendedName>
        <fullName evidence="1">Integrase catalytic domain-containing protein</fullName>
    </recommendedName>
</protein>
<organism evidence="2 3">
    <name type="scientific">Gigaspora rosea</name>
    <dbReference type="NCBI Taxonomy" id="44941"/>
    <lineage>
        <taxon>Eukaryota</taxon>
        <taxon>Fungi</taxon>
        <taxon>Fungi incertae sedis</taxon>
        <taxon>Mucoromycota</taxon>
        <taxon>Glomeromycotina</taxon>
        <taxon>Glomeromycetes</taxon>
        <taxon>Diversisporales</taxon>
        <taxon>Gigasporaceae</taxon>
        <taxon>Gigaspora</taxon>
    </lineage>
</organism>
<accession>A0A397UW47</accession>
<dbReference type="PROSITE" id="PS50994">
    <property type="entry name" value="INTEGRASE"/>
    <property type="match status" value="1"/>
</dbReference>
<evidence type="ECO:0000313" key="3">
    <source>
        <dbReference type="Proteomes" id="UP000266673"/>
    </source>
</evidence>
<dbReference type="GO" id="GO:0003676">
    <property type="term" value="F:nucleic acid binding"/>
    <property type="evidence" value="ECO:0007669"/>
    <property type="project" value="InterPro"/>
</dbReference>
<dbReference type="InterPro" id="IPR012337">
    <property type="entry name" value="RNaseH-like_sf"/>
</dbReference>
<sequence length="257" mass="29154">MAPIPKISEIVEEYQTINFEVNENGVLYAKPVVKNGIVKSEKRRVVPKYSVEMRALILERFYDQANHQKTDIVSVEHVQIDLVDFRDFAKENEGFSWLLTCICVFSKFLVAVPMKNKEAGTVAVHLIKDVFKILGSPTTLQSNNEELEEVTTTETTTIETTTIEPTTTKLITTEPTTTELTTAQAVVVENRILRMLELQESVNKSLEKYRARIYQQGSVHRKKTANNMIEAGATIAIAPDHDINPQTRKRKLQLTFS</sequence>
<dbReference type="AlphaFoldDB" id="A0A397UW47"/>
<reference evidence="2 3" key="1">
    <citation type="submission" date="2018-06" db="EMBL/GenBank/DDBJ databases">
        <title>Comparative genomics reveals the genomic features of Rhizophagus irregularis, R. cerebriforme, R. diaphanum and Gigaspora rosea, and their symbiotic lifestyle signature.</title>
        <authorList>
            <person name="Morin E."/>
            <person name="San Clemente H."/>
            <person name="Chen E.C.H."/>
            <person name="De La Providencia I."/>
            <person name="Hainaut M."/>
            <person name="Kuo A."/>
            <person name="Kohler A."/>
            <person name="Murat C."/>
            <person name="Tang N."/>
            <person name="Roy S."/>
            <person name="Loubradou J."/>
            <person name="Henrissat B."/>
            <person name="Grigoriev I.V."/>
            <person name="Corradi N."/>
            <person name="Roux C."/>
            <person name="Martin F.M."/>
        </authorList>
    </citation>
    <scope>NUCLEOTIDE SEQUENCE [LARGE SCALE GENOMIC DNA]</scope>
    <source>
        <strain evidence="2 3">DAOM 194757</strain>
    </source>
</reference>
<dbReference type="InterPro" id="IPR001584">
    <property type="entry name" value="Integrase_cat-core"/>
</dbReference>
<feature type="domain" description="Integrase catalytic" evidence="1">
    <location>
        <begin position="65"/>
        <end position="247"/>
    </location>
</feature>